<dbReference type="Proteomes" id="UP000269396">
    <property type="component" value="Unassembled WGS sequence"/>
</dbReference>
<protein>
    <submittedName>
        <fullName evidence="1">Uncharacterized protein</fullName>
    </submittedName>
</protein>
<name>A0A183Q334_9TREM</name>
<keyword evidence="2" id="KW-1185">Reference proteome</keyword>
<evidence type="ECO:0000313" key="1">
    <source>
        <dbReference type="EMBL" id="VDP83922.1"/>
    </source>
</evidence>
<sequence length="40" mass="4441">MPASTLTPYELFVFVLAYKSDVFFLKSVVVGLPTKKLYAG</sequence>
<evidence type="ECO:0000313" key="2">
    <source>
        <dbReference type="Proteomes" id="UP000269396"/>
    </source>
</evidence>
<proteinExistence type="predicted"/>
<dbReference type="EMBL" id="UZAL01046039">
    <property type="protein sequence ID" value="VDP83922.1"/>
    <property type="molecule type" value="Genomic_DNA"/>
</dbReference>
<accession>A0A183Q334</accession>
<gene>
    <name evidence="1" type="ORF">SMTD_LOCUS21022</name>
</gene>
<organism evidence="1 2">
    <name type="scientific">Schistosoma mattheei</name>
    <dbReference type="NCBI Taxonomy" id="31246"/>
    <lineage>
        <taxon>Eukaryota</taxon>
        <taxon>Metazoa</taxon>
        <taxon>Spiralia</taxon>
        <taxon>Lophotrochozoa</taxon>
        <taxon>Platyhelminthes</taxon>
        <taxon>Trematoda</taxon>
        <taxon>Digenea</taxon>
        <taxon>Strigeidida</taxon>
        <taxon>Schistosomatoidea</taxon>
        <taxon>Schistosomatidae</taxon>
        <taxon>Schistosoma</taxon>
    </lineage>
</organism>
<reference evidence="1 2" key="1">
    <citation type="submission" date="2018-11" db="EMBL/GenBank/DDBJ databases">
        <authorList>
            <consortium name="Pathogen Informatics"/>
        </authorList>
    </citation>
    <scope>NUCLEOTIDE SEQUENCE [LARGE SCALE GENOMIC DNA]</scope>
    <source>
        <strain>Denwood</strain>
        <strain evidence="2">Zambia</strain>
    </source>
</reference>
<dbReference type="AlphaFoldDB" id="A0A183Q334"/>